<evidence type="ECO:0000313" key="2">
    <source>
        <dbReference type="EMBL" id="KIM19780.1"/>
    </source>
</evidence>
<dbReference type="HOGENOM" id="CLU_1628087_0_0_1"/>
<name>A0A0C3A532_SERVB</name>
<protein>
    <recommendedName>
        <fullName evidence="4">Secreted protein</fullName>
    </recommendedName>
</protein>
<reference evidence="3" key="2">
    <citation type="submission" date="2015-01" db="EMBL/GenBank/DDBJ databases">
        <title>Evolutionary Origins and Diversification of the Mycorrhizal Mutualists.</title>
        <authorList>
            <consortium name="DOE Joint Genome Institute"/>
            <consortium name="Mycorrhizal Genomics Consortium"/>
            <person name="Kohler A."/>
            <person name="Kuo A."/>
            <person name="Nagy L.G."/>
            <person name="Floudas D."/>
            <person name="Copeland A."/>
            <person name="Barry K.W."/>
            <person name="Cichocki N."/>
            <person name="Veneault-Fourrey C."/>
            <person name="LaButti K."/>
            <person name="Lindquist E.A."/>
            <person name="Lipzen A."/>
            <person name="Lundell T."/>
            <person name="Morin E."/>
            <person name="Murat C."/>
            <person name="Riley R."/>
            <person name="Ohm R."/>
            <person name="Sun H."/>
            <person name="Tunlid A."/>
            <person name="Henrissat B."/>
            <person name="Grigoriev I.V."/>
            <person name="Hibbett D.S."/>
            <person name="Martin F."/>
        </authorList>
    </citation>
    <scope>NUCLEOTIDE SEQUENCE [LARGE SCALE GENOMIC DNA]</scope>
    <source>
        <strain evidence="3">MAFF 305830</strain>
    </source>
</reference>
<keyword evidence="1" id="KW-0732">Signal</keyword>
<accession>A0A0C3A532</accession>
<gene>
    <name evidence="2" type="ORF">M408DRAFT_178546</name>
</gene>
<evidence type="ECO:0000256" key="1">
    <source>
        <dbReference type="SAM" id="SignalP"/>
    </source>
</evidence>
<dbReference type="Proteomes" id="UP000054097">
    <property type="component" value="Unassembled WGS sequence"/>
</dbReference>
<sequence>MSKRWRSFLILLGHSPIRSWGGWFCIATYCVRRSPGVRRLAGSLPPFWRRASVHVAKVSWDSRMWWSSGRENGMVCSHGSQRHMATCCSFQHNTLLKGAVTEVIVEPQPETCCPFRVHWIQGTHAFIHRQSPCLHIVCEDQVRWINLWCFVKQVLTLGCINGY</sequence>
<reference evidence="2 3" key="1">
    <citation type="submission" date="2014-04" db="EMBL/GenBank/DDBJ databases">
        <authorList>
            <consortium name="DOE Joint Genome Institute"/>
            <person name="Kuo A."/>
            <person name="Zuccaro A."/>
            <person name="Kohler A."/>
            <person name="Nagy L.G."/>
            <person name="Floudas D."/>
            <person name="Copeland A."/>
            <person name="Barry K.W."/>
            <person name="Cichocki N."/>
            <person name="Veneault-Fourrey C."/>
            <person name="LaButti K."/>
            <person name="Lindquist E.A."/>
            <person name="Lipzen A."/>
            <person name="Lundell T."/>
            <person name="Morin E."/>
            <person name="Murat C."/>
            <person name="Sun H."/>
            <person name="Tunlid A."/>
            <person name="Henrissat B."/>
            <person name="Grigoriev I.V."/>
            <person name="Hibbett D.S."/>
            <person name="Martin F."/>
            <person name="Nordberg H.P."/>
            <person name="Cantor M.N."/>
            <person name="Hua S.X."/>
        </authorList>
    </citation>
    <scope>NUCLEOTIDE SEQUENCE [LARGE SCALE GENOMIC DNA]</scope>
    <source>
        <strain evidence="2 3">MAFF 305830</strain>
    </source>
</reference>
<feature type="signal peptide" evidence="1">
    <location>
        <begin position="1"/>
        <end position="21"/>
    </location>
</feature>
<dbReference type="EMBL" id="KN824547">
    <property type="protein sequence ID" value="KIM19780.1"/>
    <property type="molecule type" value="Genomic_DNA"/>
</dbReference>
<organism evidence="2 3">
    <name type="scientific">Serendipita vermifera MAFF 305830</name>
    <dbReference type="NCBI Taxonomy" id="933852"/>
    <lineage>
        <taxon>Eukaryota</taxon>
        <taxon>Fungi</taxon>
        <taxon>Dikarya</taxon>
        <taxon>Basidiomycota</taxon>
        <taxon>Agaricomycotina</taxon>
        <taxon>Agaricomycetes</taxon>
        <taxon>Sebacinales</taxon>
        <taxon>Serendipitaceae</taxon>
        <taxon>Serendipita</taxon>
    </lineage>
</organism>
<dbReference type="AlphaFoldDB" id="A0A0C3A532"/>
<evidence type="ECO:0008006" key="4">
    <source>
        <dbReference type="Google" id="ProtNLM"/>
    </source>
</evidence>
<keyword evidence="3" id="KW-1185">Reference proteome</keyword>
<feature type="chain" id="PRO_5002160650" description="Secreted protein" evidence="1">
    <location>
        <begin position="22"/>
        <end position="163"/>
    </location>
</feature>
<evidence type="ECO:0000313" key="3">
    <source>
        <dbReference type="Proteomes" id="UP000054097"/>
    </source>
</evidence>
<proteinExistence type="predicted"/>